<keyword evidence="1" id="KW-0732">Signal</keyword>
<dbReference type="PROSITE" id="PS51257">
    <property type="entry name" value="PROKAR_LIPOPROTEIN"/>
    <property type="match status" value="1"/>
</dbReference>
<gene>
    <name evidence="3" type="ORF">GJU40_12800</name>
</gene>
<evidence type="ECO:0000256" key="1">
    <source>
        <dbReference type="SAM" id="SignalP"/>
    </source>
</evidence>
<proteinExistence type="predicted"/>
<evidence type="ECO:0000313" key="4">
    <source>
        <dbReference type="Proteomes" id="UP000448867"/>
    </source>
</evidence>
<dbReference type="OrthoDB" id="2352542at2"/>
<dbReference type="EMBL" id="WKKI01000025">
    <property type="protein sequence ID" value="MRX73020.1"/>
    <property type="molecule type" value="Genomic_DNA"/>
</dbReference>
<accession>A0A7X2J066</accession>
<organism evidence="3 4">
    <name type="scientific">Metabacillus lacus</name>
    <dbReference type="NCBI Taxonomy" id="1983721"/>
    <lineage>
        <taxon>Bacteria</taxon>
        <taxon>Bacillati</taxon>
        <taxon>Bacillota</taxon>
        <taxon>Bacilli</taxon>
        <taxon>Bacillales</taxon>
        <taxon>Bacillaceae</taxon>
        <taxon>Metabacillus</taxon>
    </lineage>
</organism>
<comment type="caution">
    <text evidence="3">The sequence shown here is derived from an EMBL/GenBank/DDBJ whole genome shotgun (WGS) entry which is preliminary data.</text>
</comment>
<name>A0A7X2J066_9BACI</name>
<feature type="chain" id="PRO_5031535559" evidence="1">
    <location>
        <begin position="28"/>
        <end position="159"/>
    </location>
</feature>
<evidence type="ECO:0000259" key="2">
    <source>
        <dbReference type="Pfam" id="PF16107"/>
    </source>
</evidence>
<dbReference type="Pfam" id="PF16107">
    <property type="entry name" value="DUF4825"/>
    <property type="match status" value="1"/>
</dbReference>
<sequence>MRKFAITILSAVTLAALISGCSSDADAKTDVFQYQHSYVGDNSAVGSILRQLNSHGELDKISLHTSEKPYGITVQYKELQAENLQEESKETAFNNASYLFTLIQNAEWVTFQFPHDEYTVEKKSLEALFKKKLSSIENEEELKQLLKEYNTQENLAQLF</sequence>
<reference evidence="3 4" key="1">
    <citation type="submission" date="2019-11" db="EMBL/GenBank/DDBJ databases">
        <title>Bacillus lacus genome.</title>
        <authorList>
            <person name="Allen C.J."/>
            <person name="Newman J.D."/>
        </authorList>
    </citation>
    <scope>NUCLEOTIDE SEQUENCE [LARGE SCALE GENOMIC DNA]</scope>
    <source>
        <strain evidence="3 4">KCTC 33946</strain>
    </source>
</reference>
<keyword evidence="4" id="KW-1185">Reference proteome</keyword>
<dbReference type="RefSeq" id="WP_154308266.1">
    <property type="nucleotide sequence ID" value="NZ_WKKI01000025.1"/>
</dbReference>
<dbReference type="Proteomes" id="UP000448867">
    <property type="component" value="Unassembled WGS sequence"/>
</dbReference>
<evidence type="ECO:0000313" key="3">
    <source>
        <dbReference type="EMBL" id="MRX73020.1"/>
    </source>
</evidence>
<dbReference type="AlphaFoldDB" id="A0A7X2J066"/>
<feature type="signal peptide" evidence="1">
    <location>
        <begin position="1"/>
        <end position="27"/>
    </location>
</feature>
<dbReference type="InterPro" id="IPR032250">
    <property type="entry name" value="DUF4825"/>
</dbReference>
<feature type="domain" description="DUF4825" evidence="2">
    <location>
        <begin position="32"/>
        <end position="118"/>
    </location>
</feature>
<protein>
    <submittedName>
        <fullName evidence="3">DUF4825 domain-containing protein</fullName>
    </submittedName>
</protein>